<sequence length="421" mass="46043">MALPLPTLAAEGEKSLDDFLSKEVGSREIPALFIGATNAKEEIYFSVDGEVTFGEHDKGKVTEDTTLSIFSMTKFITTIACLQLVDQGLIDLEDYDLVERFCPEIGELQILEGYTEDGKEILRSPKSKINLMMLLSHVSGMAYGFNSPDIVRWNKEHGTPGMVSADASVESFRQPLIFEPGTKWNYSIGLDWAGILISRLTGKSLEALYKEKIFQPCGMKSTSFYPTDDIKARMMTCCTRDASGKIIPMSTPAMGREMDASKIPSILAGGAGLFGTARDYLSLLRNVLASASADPQNSNSLISPESFKLLFTDVIPQTPQVKACLAIMAKNQNVHDPVLVADGKGNRIGHSPGLFLNFDESVYGRKAFSGCWDGAAKTMFWIDPATGIGAVCCTNLLSQNPDPFNGVFNRFERTLYDALKV</sequence>
<dbReference type="Pfam" id="PF00144">
    <property type="entry name" value="Beta-lactamase"/>
    <property type="match status" value="1"/>
</dbReference>
<dbReference type="InterPro" id="IPR050789">
    <property type="entry name" value="Diverse_Enzym_Activities"/>
</dbReference>
<dbReference type="AlphaFoldDB" id="A0AAW0YYB0"/>
<name>A0AAW0YYB0_9TREE</name>
<dbReference type="InterPro" id="IPR001466">
    <property type="entry name" value="Beta-lactam-related"/>
</dbReference>
<organism evidence="2 3">
    <name type="scientific">Kwoniella newhampshirensis</name>
    <dbReference type="NCBI Taxonomy" id="1651941"/>
    <lineage>
        <taxon>Eukaryota</taxon>
        <taxon>Fungi</taxon>
        <taxon>Dikarya</taxon>
        <taxon>Basidiomycota</taxon>
        <taxon>Agaricomycotina</taxon>
        <taxon>Tremellomycetes</taxon>
        <taxon>Tremellales</taxon>
        <taxon>Cryptococcaceae</taxon>
        <taxon>Kwoniella</taxon>
    </lineage>
</organism>
<evidence type="ECO:0000313" key="2">
    <source>
        <dbReference type="EMBL" id="KAK8858905.1"/>
    </source>
</evidence>
<dbReference type="SUPFAM" id="SSF56601">
    <property type="entry name" value="beta-lactamase/transpeptidase-like"/>
    <property type="match status" value="1"/>
</dbReference>
<feature type="domain" description="Beta-lactamase-related" evidence="1">
    <location>
        <begin position="17"/>
        <end position="402"/>
    </location>
</feature>
<dbReference type="GeneID" id="92180394"/>
<dbReference type="InterPro" id="IPR012338">
    <property type="entry name" value="Beta-lactam/transpept-like"/>
</dbReference>
<gene>
    <name evidence="2" type="ORF">IAR55_003136</name>
</gene>
<reference evidence="2 3" key="1">
    <citation type="journal article" date="2024" name="bioRxiv">
        <title>Comparative genomics of Cryptococcus and Kwoniella reveals pathogenesis evolution and contrasting karyotype dynamics via intercentromeric recombination or chromosome fusion.</title>
        <authorList>
            <person name="Coelho M.A."/>
            <person name="David-Palma M."/>
            <person name="Shea T."/>
            <person name="Bowers K."/>
            <person name="McGinley-Smith S."/>
            <person name="Mohammad A.W."/>
            <person name="Gnirke A."/>
            <person name="Yurkov A.M."/>
            <person name="Nowrousian M."/>
            <person name="Sun S."/>
            <person name="Cuomo C.A."/>
            <person name="Heitman J."/>
        </authorList>
    </citation>
    <scope>NUCLEOTIDE SEQUENCE [LARGE SCALE GENOMIC DNA]</scope>
    <source>
        <strain evidence="2 3">CBS 13917</strain>
    </source>
</reference>
<dbReference type="EMBL" id="JBCAWK010000005">
    <property type="protein sequence ID" value="KAK8858905.1"/>
    <property type="molecule type" value="Genomic_DNA"/>
</dbReference>
<dbReference type="KEGG" id="kne:92180394"/>
<dbReference type="Proteomes" id="UP001388673">
    <property type="component" value="Unassembled WGS sequence"/>
</dbReference>
<accession>A0AAW0YYB0</accession>
<evidence type="ECO:0000259" key="1">
    <source>
        <dbReference type="Pfam" id="PF00144"/>
    </source>
</evidence>
<protein>
    <recommendedName>
        <fullName evidence="1">Beta-lactamase-related domain-containing protein</fullName>
    </recommendedName>
</protein>
<dbReference type="PANTHER" id="PTHR43283:SF3">
    <property type="entry name" value="BETA-LACTAMASE FAMILY PROTEIN (AFU_ORTHOLOGUE AFUA_5G07500)"/>
    <property type="match status" value="1"/>
</dbReference>
<dbReference type="Gene3D" id="3.40.710.10">
    <property type="entry name" value="DD-peptidase/beta-lactamase superfamily"/>
    <property type="match status" value="1"/>
</dbReference>
<keyword evidence="3" id="KW-1185">Reference proteome</keyword>
<proteinExistence type="predicted"/>
<evidence type="ECO:0000313" key="3">
    <source>
        <dbReference type="Proteomes" id="UP001388673"/>
    </source>
</evidence>
<comment type="caution">
    <text evidence="2">The sequence shown here is derived from an EMBL/GenBank/DDBJ whole genome shotgun (WGS) entry which is preliminary data.</text>
</comment>
<dbReference type="PANTHER" id="PTHR43283">
    <property type="entry name" value="BETA-LACTAMASE-RELATED"/>
    <property type="match status" value="1"/>
</dbReference>
<dbReference type="RefSeq" id="XP_066803746.1">
    <property type="nucleotide sequence ID" value="XM_066946245.1"/>
</dbReference>